<dbReference type="InterPro" id="IPR058094">
    <property type="entry name" value="Ig-like_OmpL47-like"/>
</dbReference>
<dbReference type="Gene3D" id="3.30.1920.20">
    <property type="match status" value="3"/>
</dbReference>
<accession>A0A1H0TPX1</accession>
<gene>
    <name evidence="3" type="ORF">SAMN05192558_110123</name>
</gene>
<protein>
    <recommendedName>
        <fullName evidence="5">Ig-like domain (Group 3)</fullName>
    </recommendedName>
</protein>
<dbReference type="NCBIfam" id="NF047446">
    <property type="entry name" value="barrel_OmpL47"/>
    <property type="match status" value="3"/>
</dbReference>
<feature type="region of interest" description="Disordered" evidence="1">
    <location>
        <begin position="887"/>
        <end position="919"/>
    </location>
</feature>
<feature type="compositionally biased region" description="Polar residues" evidence="1">
    <location>
        <begin position="608"/>
        <end position="617"/>
    </location>
</feature>
<feature type="compositionally biased region" description="Low complexity" evidence="1">
    <location>
        <begin position="578"/>
        <end position="597"/>
    </location>
</feature>
<sequence length="1450" mass="143630">MDLHSLARRGLALGIAAAVVVLGAPTAHAAAFGSPAVVYTAGGISSGGVYYAKSGSTLTLTVNTDDKARCVHVAGLAKQTSTVARTVWTFAVPAPTASDGVRSSAVTIGESSNVNTCTMRTAQTTASYVLDNTGPAAVASLAPTPNAAGWNRATVAVSWTANDGTGVGGGSVTGGTSVAADTAGQTVSGTATDALGNVGPPSSVVVKRDTAIPLISGNRVPAANGFGWNNTDVTVSFTCSDGLSLIKSCLADGTAGASKTLTGGGGNQSVGGTATDNADNTATASVGGVNIDKAAPTISASATPYVPGTWTNQDVTVSFSCADALSGVDTCSAPVVLQGEGADQSAGGTAKDKAGNTTGTTLSDVDIDRTAPTTGATAPQTAWNNTDVTVALTAADALSGVRATHYTVNGGPTQTGASLPLSAEGSYLVSYWSVDNAGNTESAKTVTVNIDKTPPSISHSLSPAANANGWHNGAVAVTFTCGDTGGSGVASCGPDRTVDTEGKDQDASGTVVDTAGNSATDPATVSIDTTKPVVTPSVSGSANEHGWHNQDVTVSFECVDALSGVDSCTTPITLGERAGQSATGTGTDAAGNTGSATVSGVNVDKTPPTLTGSPSATGWSAGDVTVTWTCTDTGSGVLAAPVPTTVGGEGADLSASTTCTDKAGNAAVATVSGIGIDRAAPNSAATVTAPFAGGWHADTAEVTLTAADALSGVAATYYRVDDGSSQLYTGPFAFTSGGKHVIDFWSVDTAGNLEDTAGNSIGVWIDNAVPTISGSRTPANAHGWNNAPVTVSFACADSQSGVAGCTDPVELTAEGADQSVGGTAVDGVDKTATTAVGGIGIDLTAPTLTPTATEGWHNSDVTVGWTAADGLSGIDPATQPADSVITGEGRDLGAGPVTVKDKAGNESAPTSVTGVTIDRTGPAITGGPITAPNAAGWYRDEVVVDFACADPTLADGTAGSGVATCPTSKVLKTDAANQSVTSDPATDVAGNTTTGKTVGGISIDGTAPATTSNNQCTKTNGWCTGSTANVVLTAADALSGVKEIHYRVDGGAEQVTAGASKTVSVPLDGSGAGTVAYWAVDHAGNAEPANAVALKWDNIAPAVTHTVSPAPNADDWNNSDTTVHFIARDDDSGSGLEAGSVTPDVVVSVDTPGQVVTGSARDTAGNVGTDSVTVKLDKTKPVITASIVGGSQPWHTQAVTVHFTCSDAGSGIPATACPDDVTLGDGANQSVSRTVADRAGNSATATLTGVNVDQEAPVIVSTSVADGAVYRDSAPAPTCAATDAVSGVESCTVVVTLVDAGTYAFTATAKDNAGNATTLSGRYRVHLYRFGGFLQPINDPSILAGSATSIFKTGSTVPVKFQLRNTAGAFVQAPAAPQWLAPVKGSLTTASVNEIATSDPAGTEGAFRWDATAQQYIYNWQTKGLTANHTYRLSVRLDDGQVLSVVVGLK</sequence>
<feature type="compositionally biased region" description="Polar residues" evidence="1">
    <location>
        <begin position="515"/>
        <end position="525"/>
    </location>
</feature>
<feature type="region of interest" description="Disordered" evidence="1">
    <location>
        <begin position="578"/>
        <end position="617"/>
    </location>
</feature>
<feature type="compositionally biased region" description="Basic and acidic residues" evidence="1">
    <location>
        <begin position="496"/>
        <end position="506"/>
    </location>
</feature>
<dbReference type="Proteomes" id="UP000199651">
    <property type="component" value="Unassembled WGS sequence"/>
</dbReference>
<keyword evidence="2" id="KW-0732">Signal</keyword>
<keyword evidence="4" id="KW-1185">Reference proteome</keyword>
<evidence type="ECO:0000313" key="3">
    <source>
        <dbReference type="EMBL" id="SDP56102.1"/>
    </source>
</evidence>
<evidence type="ECO:0000313" key="4">
    <source>
        <dbReference type="Proteomes" id="UP000199651"/>
    </source>
</evidence>
<organism evidence="3 4">
    <name type="scientific">Actinokineospora alba</name>
    <dbReference type="NCBI Taxonomy" id="504798"/>
    <lineage>
        <taxon>Bacteria</taxon>
        <taxon>Bacillati</taxon>
        <taxon>Actinomycetota</taxon>
        <taxon>Actinomycetes</taxon>
        <taxon>Pseudonocardiales</taxon>
        <taxon>Pseudonocardiaceae</taxon>
        <taxon>Actinokineospora</taxon>
    </lineage>
</organism>
<feature type="region of interest" description="Disordered" evidence="1">
    <location>
        <begin position="492"/>
        <end position="525"/>
    </location>
</feature>
<proteinExistence type="predicted"/>
<feature type="signal peptide" evidence="2">
    <location>
        <begin position="1"/>
        <end position="29"/>
    </location>
</feature>
<evidence type="ECO:0000256" key="1">
    <source>
        <dbReference type="SAM" id="MobiDB-lite"/>
    </source>
</evidence>
<dbReference type="EMBL" id="FNJB01000010">
    <property type="protein sequence ID" value="SDP56102.1"/>
    <property type="molecule type" value="Genomic_DNA"/>
</dbReference>
<dbReference type="OrthoDB" id="5243170at2"/>
<reference evidence="4" key="1">
    <citation type="submission" date="2016-10" db="EMBL/GenBank/DDBJ databases">
        <authorList>
            <person name="Varghese N."/>
            <person name="Submissions S."/>
        </authorList>
    </citation>
    <scope>NUCLEOTIDE SEQUENCE [LARGE SCALE GENOMIC DNA]</scope>
    <source>
        <strain evidence="4">IBRC-M 10655</strain>
    </source>
</reference>
<dbReference type="STRING" id="504798.SAMN05421871_110123"/>
<evidence type="ECO:0000256" key="2">
    <source>
        <dbReference type="SAM" id="SignalP"/>
    </source>
</evidence>
<feature type="region of interest" description="Disordered" evidence="1">
    <location>
        <begin position="341"/>
        <end position="368"/>
    </location>
</feature>
<feature type="chain" id="PRO_5011627193" description="Ig-like domain (Group 3)" evidence="2">
    <location>
        <begin position="30"/>
        <end position="1450"/>
    </location>
</feature>
<dbReference type="RefSeq" id="WP_133794913.1">
    <property type="nucleotide sequence ID" value="NZ_FNDV01000010.1"/>
</dbReference>
<name>A0A1H0TPX1_9PSEU</name>
<evidence type="ECO:0008006" key="5">
    <source>
        <dbReference type="Google" id="ProtNLM"/>
    </source>
</evidence>
<dbReference type="NCBIfam" id="NF038114">
    <property type="entry name" value="rightmost"/>
    <property type="match status" value="1"/>
</dbReference>